<comment type="caution">
    <text evidence="3">The sequence shown here is derived from an EMBL/GenBank/DDBJ whole genome shotgun (WGS) entry which is preliminary data.</text>
</comment>
<evidence type="ECO:0000256" key="2">
    <source>
        <dbReference type="SAM" id="SignalP"/>
    </source>
</evidence>
<dbReference type="AlphaFoldDB" id="A0A1S9RPE6"/>
<reference evidence="4" key="1">
    <citation type="submission" date="2015-09" db="EMBL/GenBank/DDBJ databases">
        <authorList>
            <person name="Fill T.P."/>
            <person name="Baretta J.F."/>
            <person name="de Almeida L.G."/>
            <person name="Rocha M."/>
            <person name="de Souza D.H."/>
            <person name="Malavazi I."/>
            <person name="Cerdeira L.T."/>
            <person name="Hong H."/>
            <person name="Samborskyy M."/>
            <person name="de Vasconcelos A.T."/>
            <person name="Leadlay P."/>
            <person name="Rodrigues-Filho E."/>
        </authorList>
    </citation>
    <scope>NUCLEOTIDE SEQUENCE [LARGE SCALE GENOMIC DNA]</scope>
    <source>
        <strain evidence="4">LaBioMMi 136</strain>
    </source>
</reference>
<proteinExistence type="predicted"/>
<feature type="compositionally biased region" description="Low complexity" evidence="1">
    <location>
        <begin position="181"/>
        <end position="197"/>
    </location>
</feature>
<evidence type="ECO:0000256" key="1">
    <source>
        <dbReference type="SAM" id="MobiDB-lite"/>
    </source>
</evidence>
<feature type="region of interest" description="Disordered" evidence="1">
    <location>
        <begin position="181"/>
        <end position="205"/>
    </location>
</feature>
<name>A0A1S9RPE6_PENBI</name>
<protein>
    <recommendedName>
        <fullName evidence="5">GPI anchored protein</fullName>
    </recommendedName>
</protein>
<dbReference type="Proteomes" id="UP000190744">
    <property type="component" value="Unassembled WGS sequence"/>
</dbReference>
<evidence type="ECO:0000313" key="4">
    <source>
        <dbReference type="Proteomes" id="UP000190744"/>
    </source>
</evidence>
<feature type="chain" id="PRO_5012006750" description="GPI anchored protein" evidence="2">
    <location>
        <begin position="19"/>
        <end position="228"/>
    </location>
</feature>
<dbReference type="EMBL" id="LJBN01000125">
    <property type="protein sequence ID" value="OOQ87387.1"/>
    <property type="molecule type" value="Genomic_DNA"/>
</dbReference>
<feature type="signal peptide" evidence="2">
    <location>
        <begin position="1"/>
        <end position="18"/>
    </location>
</feature>
<gene>
    <name evidence="3" type="ORF">PEBR_17289</name>
</gene>
<sequence length="228" mass="23043">MCIQLWISTLALLTLTNANYLAAHAKITAAPQYHALHARQDTYTCDSGYTSCVGWGACCPSGAPCTVIDGQRGCDAVCNGVEVCGHLCCDIGFQCSANSYCVTEGYGGGSAETIATTSIVESIVTSSSVSEENGDGTYTILPYTSTTHAASSIQVSLTSSSTIGSNSSAVGGSSSTGSSVGLSSFSGTTTSGSPSATPVQTTGNSGAGTLERRFVMICMVVLFLGIAL</sequence>
<accession>A0A1S9RPE6</accession>
<evidence type="ECO:0000313" key="3">
    <source>
        <dbReference type="EMBL" id="OOQ87387.1"/>
    </source>
</evidence>
<evidence type="ECO:0008006" key="5">
    <source>
        <dbReference type="Google" id="ProtNLM"/>
    </source>
</evidence>
<organism evidence="3 4">
    <name type="scientific">Penicillium brasilianum</name>
    <dbReference type="NCBI Taxonomy" id="104259"/>
    <lineage>
        <taxon>Eukaryota</taxon>
        <taxon>Fungi</taxon>
        <taxon>Dikarya</taxon>
        <taxon>Ascomycota</taxon>
        <taxon>Pezizomycotina</taxon>
        <taxon>Eurotiomycetes</taxon>
        <taxon>Eurotiomycetidae</taxon>
        <taxon>Eurotiales</taxon>
        <taxon>Aspergillaceae</taxon>
        <taxon>Penicillium</taxon>
    </lineage>
</organism>
<keyword evidence="2" id="KW-0732">Signal</keyword>